<evidence type="ECO:0000313" key="3">
    <source>
        <dbReference type="Proteomes" id="UP001608902"/>
    </source>
</evidence>
<organism evidence="2 3">
    <name type="scientific">Gnathostoma spinigerum</name>
    <dbReference type="NCBI Taxonomy" id="75299"/>
    <lineage>
        <taxon>Eukaryota</taxon>
        <taxon>Metazoa</taxon>
        <taxon>Ecdysozoa</taxon>
        <taxon>Nematoda</taxon>
        <taxon>Chromadorea</taxon>
        <taxon>Rhabditida</taxon>
        <taxon>Spirurina</taxon>
        <taxon>Gnathostomatomorpha</taxon>
        <taxon>Gnathostomatoidea</taxon>
        <taxon>Gnathostomatidae</taxon>
        <taxon>Gnathostoma</taxon>
    </lineage>
</organism>
<keyword evidence="3" id="KW-1185">Reference proteome</keyword>
<protein>
    <submittedName>
        <fullName evidence="2">Uncharacterized protein</fullName>
    </submittedName>
</protein>
<reference evidence="2 3" key="1">
    <citation type="submission" date="2024-08" db="EMBL/GenBank/DDBJ databases">
        <title>Gnathostoma spinigerum genome.</title>
        <authorList>
            <person name="Gonzalez-Bertolin B."/>
            <person name="Monzon S."/>
            <person name="Zaballos A."/>
            <person name="Jimenez P."/>
            <person name="Dekumyoy P."/>
            <person name="Varona S."/>
            <person name="Cuesta I."/>
            <person name="Sumanam S."/>
            <person name="Adisakwattana P."/>
            <person name="Gasser R.B."/>
            <person name="Hernandez-Gonzalez A."/>
            <person name="Young N.D."/>
            <person name="Perteguer M.J."/>
        </authorList>
    </citation>
    <scope>NUCLEOTIDE SEQUENCE [LARGE SCALE GENOMIC DNA]</scope>
    <source>
        <strain evidence="2">AL3</strain>
        <tissue evidence="2">Liver</tissue>
    </source>
</reference>
<feature type="coiled-coil region" evidence="1">
    <location>
        <begin position="31"/>
        <end position="115"/>
    </location>
</feature>
<dbReference type="AlphaFoldDB" id="A0ABD6E3P5"/>
<proteinExistence type="predicted"/>
<dbReference type="Proteomes" id="UP001608902">
    <property type="component" value="Unassembled WGS sequence"/>
</dbReference>
<evidence type="ECO:0000313" key="2">
    <source>
        <dbReference type="EMBL" id="MFH4974528.1"/>
    </source>
</evidence>
<keyword evidence="1" id="KW-0175">Coiled coil</keyword>
<dbReference type="EMBL" id="JBGFUD010000440">
    <property type="protein sequence ID" value="MFH4974528.1"/>
    <property type="molecule type" value="Genomic_DNA"/>
</dbReference>
<gene>
    <name evidence="2" type="ORF">AB6A40_001237</name>
</gene>
<accession>A0ABD6E3P5</accession>
<sequence>MFQRKHQEEKLEYRLRCVVKWWERAGGCTAINELNNVLLMLEEDRRKVEKNEQQTKNLIEILRKAIEGREKFIDEKSKEVAIKQKEAEKVANQILQKENQLFREHQAEMKNRENSECMLM</sequence>
<evidence type="ECO:0000256" key="1">
    <source>
        <dbReference type="SAM" id="Coils"/>
    </source>
</evidence>
<name>A0ABD6E3P5_9BILA</name>
<comment type="caution">
    <text evidence="2">The sequence shown here is derived from an EMBL/GenBank/DDBJ whole genome shotgun (WGS) entry which is preliminary data.</text>
</comment>